<accession>A0A9D9J2U8</accession>
<evidence type="ECO:0000256" key="8">
    <source>
        <dbReference type="RuleBase" id="RU000416"/>
    </source>
</evidence>
<evidence type="ECO:0000313" key="9">
    <source>
        <dbReference type="EMBL" id="MBO8485469.1"/>
    </source>
</evidence>
<reference evidence="9" key="1">
    <citation type="submission" date="2020-10" db="EMBL/GenBank/DDBJ databases">
        <authorList>
            <person name="Gilroy R."/>
        </authorList>
    </citation>
    <scope>NUCLEOTIDE SEQUENCE</scope>
    <source>
        <strain evidence="9">B2-16538</strain>
    </source>
</reference>
<dbReference type="GO" id="GO:0032259">
    <property type="term" value="P:methylation"/>
    <property type="evidence" value="ECO:0007669"/>
    <property type="project" value="UniProtKB-KW"/>
</dbReference>
<evidence type="ECO:0000313" key="10">
    <source>
        <dbReference type="Proteomes" id="UP000823750"/>
    </source>
</evidence>
<gene>
    <name evidence="9" type="ORF">IAB78_03490</name>
</gene>
<dbReference type="InterPro" id="IPR031303">
    <property type="entry name" value="C5_meth_CS"/>
</dbReference>
<evidence type="ECO:0000256" key="6">
    <source>
        <dbReference type="ARBA" id="ARBA00047422"/>
    </source>
</evidence>
<dbReference type="EC" id="2.1.1.37" evidence="1"/>
<organism evidence="9 10">
    <name type="scientific">Candidatus Cryptobacteroides excrementavium</name>
    <dbReference type="NCBI Taxonomy" id="2840759"/>
    <lineage>
        <taxon>Bacteria</taxon>
        <taxon>Pseudomonadati</taxon>
        <taxon>Bacteroidota</taxon>
        <taxon>Bacteroidia</taxon>
        <taxon>Bacteroidales</taxon>
        <taxon>Candidatus Cryptobacteroides</taxon>
    </lineage>
</organism>
<keyword evidence="4 7" id="KW-0949">S-adenosyl-L-methionine</keyword>
<dbReference type="Proteomes" id="UP000823750">
    <property type="component" value="Unassembled WGS sequence"/>
</dbReference>
<evidence type="ECO:0000256" key="3">
    <source>
        <dbReference type="ARBA" id="ARBA00022679"/>
    </source>
</evidence>
<keyword evidence="2 7" id="KW-0489">Methyltransferase</keyword>
<dbReference type="InterPro" id="IPR050390">
    <property type="entry name" value="C5-Methyltransferase"/>
</dbReference>
<evidence type="ECO:0000256" key="7">
    <source>
        <dbReference type="PROSITE-ProRule" id="PRU01016"/>
    </source>
</evidence>
<dbReference type="GO" id="GO:0003886">
    <property type="term" value="F:DNA (cytosine-5-)-methyltransferase activity"/>
    <property type="evidence" value="ECO:0007669"/>
    <property type="project" value="UniProtKB-EC"/>
</dbReference>
<dbReference type="PROSITE" id="PS51679">
    <property type="entry name" value="SAM_MT_C5"/>
    <property type="match status" value="1"/>
</dbReference>
<dbReference type="AlphaFoldDB" id="A0A9D9J2U8"/>
<evidence type="ECO:0000256" key="5">
    <source>
        <dbReference type="ARBA" id="ARBA00022747"/>
    </source>
</evidence>
<dbReference type="Gene3D" id="3.90.120.10">
    <property type="entry name" value="DNA Methylase, subunit A, domain 2"/>
    <property type="match status" value="1"/>
</dbReference>
<dbReference type="Gene3D" id="3.40.50.150">
    <property type="entry name" value="Vaccinia Virus protein VP39"/>
    <property type="match status" value="1"/>
</dbReference>
<comment type="similarity">
    <text evidence="7 8">Belongs to the class I-like SAM-binding methyltransferase superfamily. C5-methyltransferase family.</text>
</comment>
<proteinExistence type="inferred from homology"/>
<dbReference type="PANTHER" id="PTHR10629:SF52">
    <property type="entry name" value="DNA (CYTOSINE-5)-METHYLTRANSFERASE 1"/>
    <property type="match status" value="1"/>
</dbReference>
<evidence type="ECO:0000256" key="2">
    <source>
        <dbReference type="ARBA" id="ARBA00022603"/>
    </source>
</evidence>
<dbReference type="NCBIfam" id="TIGR00675">
    <property type="entry name" value="dcm"/>
    <property type="match status" value="1"/>
</dbReference>
<dbReference type="PRINTS" id="PR00105">
    <property type="entry name" value="C5METTRFRASE"/>
</dbReference>
<feature type="active site" evidence="7">
    <location>
        <position position="81"/>
    </location>
</feature>
<dbReference type="PROSITE" id="PS00095">
    <property type="entry name" value="C5_MTASE_2"/>
    <property type="match status" value="1"/>
</dbReference>
<keyword evidence="5" id="KW-0680">Restriction system</keyword>
<dbReference type="GO" id="GO:0003677">
    <property type="term" value="F:DNA binding"/>
    <property type="evidence" value="ECO:0007669"/>
    <property type="project" value="TreeGrafter"/>
</dbReference>
<name>A0A9D9J2U8_9BACT</name>
<evidence type="ECO:0000256" key="4">
    <source>
        <dbReference type="ARBA" id="ARBA00022691"/>
    </source>
</evidence>
<dbReference type="GO" id="GO:0009307">
    <property type="term" value="P:DNA restriction-modification system"/>
    <property type="evidence" value="ECO:0007669"/>
    <property type="project" value="UniProtKB-KW"/>
</dbReference>
<reference evidence="9" key="2">
    <citation type="journal article" date="2021" name="PeerJ">
        <title>Extensive microbial diversity within the chicken gut microbiome revealed by metagenomics and culture.</title>
        <authorList>
            <person name="Gilroy R."/>
            <person name="Ravi A."/>
            <person name="Getino M."/>
            <person name="Pursley I."/>
            <person name="Horton D.L."/>
            <person name="Alikhan N.F."/>
            <person name="Baker D."/>
            <person name="Gharbi K."/>
            <person name="Hall N."/>
            <person name="Watson M."/>
            <person name="Adriaenssens E.M."/>
            <person name="Foster-Nyarko E."/>
            <person name="Jarju S."/>
            <person name="Secka A."/>
            <person name="Antonio M."/>
            <person name="Oren A."/>
            <person name="Chaudhuri R.R."/>
            <person name="La Ragione R."/>
            <person name="Hildebrand F."/>
            <person name="Pallen M.J."/>
        </authorList>
    </citation>
    <scope>NUCLEOTIDE SEQUENCE</scope>
    <source>
        <strain evidence="9">B2-16538</strain>
    </source>
</reference>
<protein>
    <recommendedName>
        <fullName evidence="1">DNA (cytosine-5-)-methyltransferase</fullName>
        <ecNumber evidence="1">2.1.1.37</ecNumber>
    </recommendedName>
</protein>
<sequence length="394" mass="44324">MNYTTISLFSGAMGLDLGIEKAGFDIRVCVEMDKWAAQTIRNNTDIPVIEKDINNVSSEELLKTAGINGGQVTLLIGGPPCQAFSTAGKQRGFDDFRGNVIIQYLRILSEIRPKYFILENVRGILSAKLNSVPPEYNEYENIKDIKGSVLHFLTKEVQKIGYNISYALFNAANYGVPEQRERVIIIGHIGSKVPLPAPTHSENGDFGTQKWVTLKDAIGDLSGKDDLKYIPLRPNSIQYMKLLKEGQNWRNLPPEMAKEAMGKAYGLSGGKTGFLRRLSFDRPSPTLVTSPTMPATLLCHPTELRPLSIEEYARIQQFPDTWRFEGKIELIYKQIGNAVPVGLGLAVGKQIMRHIHNETCDDKPRISYSRYKKAVDYEFTKLFEEKIQYLKDSL</sequence>
<dbReference type="SUPFAM" id="SSF53335">
    <property type="entry name" value="S-adenosyl-L-methionine-dependent methyltransferases"/>
    <property type="match status" value="1"/>
</dbReference>
<comment type="catalytic activity">
    <reaction evidence="6">
        <text>a 2'-deoxycytidine in DNA + S-adenosyl-L-methionine = a 5-methyl-2'-deoxycytidine in DNA + S-adenosyl-L-homocysteine + H(+)</text>
        <dbReference type="Rhea" id="RHEA:13681"/>
        <dbReference type="Rhea" id="RHEA-COMP:11369"/>
        <dbReference type="Rhea" id="RHEA-COMP:11370"/>
        <dbReference type="ChEBI" id="CHEBI:15378"/>
        <dbReference type="ChEBI" id="CHEBI:57856"/>
        <dbReference type="ChEBI" id="CHEBI:59789"/>
        <dbReference type="ChEBI" id="CHEBI:85452"/>
        <dbReference type="ChEBI" id="CHEBI:85454"/>
        <dbReference type="EC" id="2.1.1.37"/>
    </reaction>
</comment>
<dbReference type="EMBL" id="JADILX010000062">
    <property type="protein sequence ID" value="MBO8485469.1"/>
    <property type="molecule type" value="Genomic_DNA"/>
</dbReference>
<evidence type="ECO:0000256" key="1">
    <source>
        <dbReference type="ARBA" id="ARBA00011975"/>
    </source>
</evidence>
<keyword evidence="3 7" id="KW-0808">Transferase</keyword>
<comment type="caution">
    <text evidence="9">The sequence shown here is derived from an EMBL/GenBank/DDBJ whole genome shotgun (WGS) entry which is preliminary data.</text>
</comment>
<dbReference type="InterPro" id="IPR001525">
    <property type="entry name" value="C5_MeTfrase"/>
</dbReference>
<dbReference type="InterPro" id="IPR029063">
    <property type="entry name" value="SAM-dependent_MTases_sf"/>
</dbReference>
<dbReference type="PANTHER" id="PTHR10629">
    <property type="entry name" value="CYTOSINE-SPECIFIC METHYLTRANSFERASE"/>
    <property type="match status" value="1"/>
</dbReference>
<dbReference type="GO" id="GO:0044027">
    <property type="term" value="P:negative regulation of gene expression via chromosomal CpG island methylation"/>
    <property type="evidence" value="ECO:0007669"/>
    <property type="project" value="TreeGrafter"/>
</dbReference>
<dbReference type="Pfam" id="PF00145">
    <property type="entry name" value="DNA_methylase"/>
    <property type="match status" value="1"/>
</dbReference>